<evidence type="ECO:0000256" key="4">
    <source>
        <dbReference type="SAM" id="SignalP"/>
    </source>
</evidence>
<dbReference type="Proteomes" id="UP000267654">
    <property type="component" value="Unassembled WGS sequence"/>
</dbReference>
<protein>
    <recommendedName>
        <fullName evidence="7">TonB-dependent receptor-like beta-barrel domain-containing protein</fullName>
    </recommendedName>
</protein>
<dbReference type="Gene3D" id="2.40.170.20">
    <property type="entry name" value="TonB-dependent receptor, beta-barrel domain"/>
    <property type="match status" value="1"/>
</dbReference>
<sequence length="781" mass="89971">MRSYLYLFLVLILLFTSCISLAQENNKKTLTKLPTIVVKGEDRSYLQIIRPTQIYYMPYRGEKRKGEISWVIQLPPRGTFKIKLPSFPSFPSFPARMKLTIPPQMITKVPPVSLFPVSLSKSYLGKEKITFFWKKVKEGPPRREKIEKKELIHPPLQVSLVRKESFFPQVRPYLPPPPTKITKREEIRKIKAFNLPFFTLSRPYIKEGKIFISLKRGIREKITLSRKFPERKAVFAYHPPVKFPAKPVALIPSPEVSLKSLPPRPYYHKREMPPQFLKELSLRGSYIKAYIKEAKEKRTSLSIKVAEISGAPEEKKRLIQPPLTAPPVERVYFPEKIKNPKHYILLLSLGVDDNSGFNYGLTYGGEKETGRYLLTLKRDSSPKYAIYQGTGETLSKGKDFIKGEIGWGKFKENEAKVSVRGSQNTLGLPNAKKREDTSIYLSGKANIFKRWKINIWGEKSTREDKNTIKKKYDDFNYGISLAMQPQNSSFSIEGEINWDNLAQTSPFEKSKNKYQALLQIKSLHPFYLNKTLLLEPARIGVRGISDREAQIVGALKLRWYEKSTWDISLGVTKDFHFPTFSKTYICQDFSLVNLDLEPVNIARYTLKTSYSKPESIDASLEVFSQQGSDIVWVYSPEPGLSPQTVSLSRQGVTIKGRWYITPSVSLEPSYTWQTITNQQNPGKVIPHEPESHLQLVLTINLLKRKEDTLSFQAKGEWLDKLYYNFDPGSLLEPASVAQLKLAYKRRDWEAFIRVESKNYLLSKNYKLSKSRLDFGVSLKLF</sequence>
<evidence type="ECO:0000256" key="2">
    <source>
        <dbReference type="ARBA" id="ARBA00023136"/>
    </source>
</evidence>
<evidence type="ECO:0000313" key="6">
    <source>
        <dbReference type="Proteomes" id="UP000267654"/>
    </source>
</evidence>
<dbReference type="InterPro" id="IPR036942">
    <property type="entry name" value="Beta-barrel_TonB_sf"/>
</dbReference>
<organism evidence="5 6">
    <name type="scientific">Aerophobetes bacterium</name>
    <dbReference type="NCBI Taxonomy" id="2030807"/>
    <lineage>
        <taxon>Bacteria</taxon>
        <taxon>Candidatus Aerophobota</taxon>
    </lineage>
</organism>
<evidence type="ECO:0000256" key="3">
    <source>
        <dbReference type="ARBA" id="ARBA00023237"/>
    </source>
</evidence>
<dbReference type="PROSITE" id="PS51257">
    <property type="entry name" value="PROKAR_LIPOPROTEIN"/>
    <property type="match status" value="1"/>
</dbReference>
<proteinExistence type="predicted"/>
<dbReference type="SUPFAM" id="SSF56935">
    <property type="entry name" value="Porins"/>
    <property type="match status" value="1"/>
</dbReference>
<keyword evidence="2" id="KW-0472">Membrane</keyword>
<reference evidence="5 6" key="1">
    <citation type="submission" date="2018-06" db="EMBL/GenBank/DDBJ databases">
        <title>Extensive metabolic versatility and redundancy in microbially diverse, dynamic hydrothermal sediments.</title>
        <authorList>
            <person name="Dombrowski N."/>
            <person name="Teske A."/>
            <person name="Baker B.J."/>
        </authorList>
    </citation>
    <scope>NUCLEOTIDE SEQUENCE [LARGE SCALE GENOMIC DNA]</scope>
    <source>
        <strain evidence="5">B19_G9</strain>
    </source>
</reference>
<feature type="chain" id="PRO_5024863055" description="TonB-dependent receptor-like beta-barrel domain-containing protein" evidence="4">
    <location>
        <begin position="23"/>
        <end position="781"/>
    </location>
</feature>
<accession>A0A662DK27</accession>
<keyword evidence="3" id="KW-0998">Cell outer membrane</keyword>
<dbReference type="EMBL" id="QMQB01000036">
    <property type="protein sequence ID" value="RLE14469.1"/>
    <property type="molecule type" value="Genomic_DNA"/>
</dbReference>
<evidence type="ECO:0000313" key="5">
    <source>
        <dbReference type="EMBL" id="RLE14469.1"/>
    </source>
</evidence>
<comment type="caution">
    <text evidence="5">The sequence shown here is derived from an EMBL/GenBank/DDBJ whole genome shotgun (WGS) entry which is preliminary data.</text>
</comment>
<feature type="signal peptide" evidence="4">
    <location>
        <begin position="1"/>
        <end position="22"/>
    </location>
</feature>
<dbReference type="AlphaFoldDB" id="A0A662DK27"/>
<evidence type="ECO:0008006" key="7">
    <source>
        <dbReference type="Google" id="ProtNLM"/>
    </source>
</evidence>
<keyword evidence="4" id="KW-0732">Signal</keyword>
<gene>
    <name evidence="5" type="ORF">DRI96_01410</name>
</gene>
<evidence type="ECO:0000256" key="1">
    <source>
        <dbReference type="ARBA" id="ARBA00004442"/>
    </source>
</evidence>
<comment type="subcellular location">
    <subcellularLocation>
        <location evidence="1">Cell outer membrane</location>
    </subcellularLocation>
</comment>
<dbReference type="GO" id="GO:0009279">
    <property type="term" value="C:cell outer membrane"/>
    <property type="evidence" value="ECO:0007669"/>
    <property type="project" value="UniProtKB-SubCell"/>
</dbReference>
<name>A0A662DK27_UNCAE</name>